<evidence type="ECO:0000259" key="8">
    <source>
        <dbReference type="Pfam" id="PF13886"/>
    </source>
</evidence>
<name>A0A167M135_CALVF</name>
<evidence type="ECO:0000313" key="9">
    <source>
        <dbReference type="EMBL" id="KZO96234.1"/>
    </source>
</evidence>
<dbReference type="Proteomes" id="UP000076738">
    <property type="component" value="Unassembled WGS sequence"/>
</dbReference>
<feature type="transmembrane region" description="Helical" evidence="6">
    <location>
        <begin position="194"/>
        <end position="214"/>
    </location>
</feature>
<keyword evidence="10" id="KW-1185">Reference proteome</keyword>
<keyword evidence="3 6" id="KW-1133">Transmembrane helix</keyword>
<sequence>MRPPTLPTYALLLLSLLAPTLAQNKTSYALTAVISTIPPSPLPSASSASLTATPTGTPTTIIFTVFPTLSAGNGTSNGTGYNVTNNGTAADSGPVLNPIGIDPAYGILGALLILSHLPLLLLGPKLRLYTPLLLTSHILSITTLILILHFGVEPNLSLHPPDQMLRGLYLLACLVAGGVGAGLAALWREYAEWGCGAVAGFALACWIEALRSGGVVQGDWRWLLFAGLAVGGFVLTTVKVIKMACLVGATAIVGASGVMLGIDCFTAVGLKEFYVANLGFTDLFPQLPAGPIPLLQPVVVELSLIAALVLISLAIQLRVVPLLKAAKERQAEQRAAAARDAEEEKARQGLEGEFLRAEREEWEGRHGRTGGTGTGTSAASSPLLDDKKDGRPSSQFSLLPSFLPYSGNATSPGEDARHSRSLSISKLQNGPDYFDTSKAGDRRSTSLGALPALNLGGLTEPSGSLGIPLATATATSTPSLPSPTPTPSPKPLSYRDPDTEAAVQDLKEKMALLDEIRTIKASIGKLKSETGSINLAREESRGTHISDASHTRSVSGITLDVPRGDVRRSSSPTPAVAGPSSPTAGLGAEWDAYLKQRKLYVPPPFPQQQQRAERIKQSDHVTQAIEGRRRRESMLELGVVPASSPAPAQAQTQGQMGRGSSYYDSVPGLQAPRRQSAYDMPVAAGPHVPEPQQRAESQAQAQQRLPHRIVSPPPAISETSATVSPPSQPSAPFTVLPDRSPRIASPAPPLGSPAIGPDTNVLSPRPVHPPAHARILTTGQLEARHRAALSGMQRPVSQMLLATQAGSPKGHKSEASSSSGSGQGQGRSEEEQQRRRQARERQGKERRRSTNDIDRLAERSPTAGAGEHKRRGTGTGEVPFPSQRQAGDRDKTRARR</sequence>
<dbReference type="Pfam" id="PF13886">
    <property type="entry name" value="TM7S3_TM198"/>
    <property type="match status" value="1"/>
</dbReference>
<evidence type="ECO:0000256" key="7">
    <source>
        <dbReference type="SAM" id="SignalP"/>
    </source>
</evidence>
<protein>
    <recommendedName>
        <fullName evidence="8">TM7S3/TM198-like domain-containing protein</fullName>
    </recommendedName>
</protein>
<dbReference type="PANTHER" id="PTHR39469:SF1">
    <property type="entry name" value="DUF4203 DOMAIN-CONTAINING PROTEIN"/>
    <property type="match status" value="1"/>
</dbReference>
<feature type="region of interest" description="Disordered" evidence="5">
    <location>
        <begin position="682"/>
        <end position="770"/>
    </location>
</feature>
<feature type="compositionally biased region" description="Low complexity" evidence="5">
    <location>
        <begin position="468"/>
        <end position="479"/>
    </location>
</feature>
<feature type="transmembrane region" description="Helical" evidence="6">
    <location>
        <begin position="245"/>
        <end position="270"/>
    </location>
</feature>
<feature type="region of interest" description="Disordered" evidence="5">
    <location>
        <begin position="798"/>
        <end position="896"/>
    </location>
</feature>
<dbReference type="GO" id="GO:0016020">
    <property type="term" value="C:membrane"/>
    <property type="evidence" value="ECO:0007669"/>
    <property type="project" value="UniProtKB-SubCell"/>
</dbReference>
<feature type="compositionally biased region" description="Basic and acidic residues" evidence="5">
    <location>
        <begin position="886"/>
        <end position="896"/>
    </location>
</feature>
<organism evidence="9 10">
    <name type="scientific">Calocera viscosa (strain TUFC12733)</name>
    <dbReference type="NCBI Taxonomy" id="1330018"/>
    <lineage>
        <taxon>Eukaryota</taxon>
        <taxon>Fungi</taxon>
        <taxon>Dikarya</taxon>
        <taxon>Basidiomycota</taxon>
        <taxon>Agaricomycotina</taxon>
        <taxon>Dacrymycetes</taxon>
        <taxon>Dacrymycetales</taxon>
        <taxon>Dacrymycetaceae</taxon>
        <taxon>Calocera</taxon>
    </lineage>
</organism>
<dbReference type="PANTHER" id="PTHR39469">
    <property type="entry name" value="CHROMOSOME 1, WHOLE GENOME SHOTGUN SEQUENCE"/>
    <property type="match status" value="1"/>
</dbReference>
<feature type="transmembrane region" description="Helical" evidence="6">
    <location>
        <begin position="104"/>
        <end position="122"/>
    </location>
</feature>
<feature type="transmembrane region" description="Helical" evidence="6">
    <location>
        <begin position="129"/>
        <end position="148"/>
    </location>
</feature>
<keyword evidence="4 6" id="KW-0472">Membrane</keyword>
<evidence type="ECO:0000256" key="4">
    <source>
        <dbReference type="ARBA" id="ARBA00023136"/>
    </source>
</evidence>
<gene>
    <name evidence="9" type="ORF">CALVIDRAFT_564109</name>
</gene>
<feature type="chain" id="PRO_5007890118" description="TM7S3/TM198-like domain-containing protein" evidence="7">
    <location>
        <begin position="23"/>
        <end position="896"/>
    </location>
</feature>
<evidence type="ECO:0000256" key="6">
    <source>
        <dbReference type="SAM" id="Phobius"/>
    </source>
</evidence>
<feature type="region of interest" description="Disordered" evidence="5">
    <location>
        <begin position="466"/>
        <end position="496"/>
    </location>
</feature>
<feature type="region of interest" description="Disordered" evidence="5">
    <location>
        <begin position="539"/>
        <end position="584"/>
    </location>
</feature>
<evidence type="ECO:0000256" key="1">
    <source>
        <dbReference type="ARBA" id="ARBA00004141"/>
    </source>
</evidence>
<evidence type="ECO:0000256" key="2">
    <source>
        <dbReference type="ARBA" id="ARBA00022692"/>
    </source>
</evidence>
<dbReference type="AlphaFoldDB" id="A0A167M135"/>
<evidence type="ECO:0000313" key="10">
    <source>
        <dbReference type="Proteomes" id="UP000076738"/>
    </source>
</evidence>
<keyword evidence="2 6" id="KW-0812">Transmembrane</keyword>
<reference evidence="9 10" key="1">
    <citation type="journal article" date="2016" name="Mol. Biol. Evol.">
        <title>Comparative Genomics of Early-Diverging Mushroom-Forming Fungi Provides Insights into the Origins of Lignocellulose Decay Capabilities.</title>
        <authorList>
            <person name="Nagy L.G."/>
            <person name="Riley R."/>
            <person name="Tritt A."/>
            <person name="Adam C."/>
            <person name="Daum C."/>
            <person name="Floudas D."/>
            <person name="Sun H."/>
            <person name="Yadav J.S."/>
            <person name="Pangilinan J."/>
            <person name="Larsson K.H."/>
            <person name="Matsuura K."/>
            <person name="Barry K."/>
            <person name="Labutti K."/>
            <person name="Kuo R."/>
            <person name="Ohm R.A."/>
            <person name="Bhattacharya S.S."/>
            <person name="Shirouzu T."/>
            <person name="Yoshinaga Y."/>
            <person name="Martin F.M."/>
            <person name="Grigoriev I.V."/>
            <person name="Hibbett D.S."/>
        </authorList>
    </citation>
    <scope>NUCLEOTIDE SEQUENCE [LARGE SCALE GENOMIC DNA]</scope>
    <source>
        <strain evidence="9 10">TUFC12733</strain>
    </source>
</reference>
<dbReference type="OrthoDB" id="102260at2759"/>
<accession>A0A167M135</accession>
<feature type="transmembrane region" description="Helical" evidence="6">
    <location>
        <begin position="168"/>
        <end position="187"/>
    </location>
</feature>
<dbReference type="InterPro" id="IPR025256">
    <property type="entry name" value="TM7S3/TM198-like_dom"/>
</dbReference>
<feature type="compositionally biased region" description="Low complexity" evidence="5">
    <location>
        <begin position="641"/>
        <end position="651"/>
    </location>
</feature>
<keyword evidence="7" id="KW-0732">Signal</keyword>
<feature type="region of interest" description="Disordered" evidence="5">
    <location>
        <begin position="336"/>
        <end position="442"/>
    </location>
</feature>
<feature type="compositionally biased region" description="Basic and acidic residues" evidence="5">
    <location>
        <begin position="827"/>
        <end position="858"/>
    </location>
</feature>
<dbReference type="EMBL" id="KV417285">
    <property type="protein sequence ID" value="KZO96234.1"/>
    <property type="molecule type" value="Genomic_DNA"/>
</dbReference>
<proteinExistence type="predicted"/>
<evidence type="ECO:0000256" key="5">
    <source>
        <dbReference type="SAM" id="MobiDB-lite"/>
    </source>
</evidence>
<comment type="subcellular location">
    <subcellularLocation>
        <location evidence="1">Membrane</location>
        <topology evidence="1">Multi-pass membrane protein</topology>
    </subcellularLocation>
</comment>
<feature type="signal peptide" evidence="7">
    <location>
        <begin position="1"/>
        <end position="22"/>
    </location>
</feature>
<feature type="compositionally biased region" description="Low complexity" evidence="5">
    <location>
        <begin position="690"/>
        <end position="704"/>
    </location>
</feature>
<feature type="compositionally biased region" description="Low complexity" evidence="5">
    <location>
        <begin position="392"/>
        <end position="406"/>
    </location>
</feature>
<feature type="compositionally biased region" description="Basic and acidic residues" evidence="5">
    <location>
        <begin position="336"/>
        <end position="366"/>
    </location>
</feature>
<evidence type="ECO:0000256" key="3">
    <source>
        <dbReference type="ARBA" id="ARBA00022989"/>
    </source>
</evidence>
<feature type="compositionally biased region" description="Basic and acidic residues" evidence="5">
    <location>
        <begin position="539"/>
        <end position="550"/>
    </location>
</feature>
<feature type="domain" description="TM7S3/TM198-like" evidence="8">
    <location>
        <begin position="109"/>
        <end position="317"/>
    </location>
</feature>
<feature type="transmembrane region" description="Helical" evidence="6">
    <location>
        <begin position="220"/>
        <end position="238"/>
    </location>
</feature>
<feature type="region of interest" description="Disordered" evidence="5">
    <location>
        <begin position="640"/>
        <end position="668"/>
    </location>
</feature>
<feature type="compositionally biased region" description="Pro residues" evidence="5">
    <location>
        <begin position="480"/>
        <end position="490"/>
    </location>
</feature>
<dbReference type="STRING" id="1330018.A0A167M135"/>